<keyword evidence="2" id="KW-0067">ATP-binding</keyword>
<dbReference type="Gene3D" id="3.30.565.10">
    <property type="entry name" value="Histidine kinase-like ATPase, C-terminal domain"/>
    <property type="match status" value="1"/>
</dbReference>
<feature type="domain" description="Histidine kinase/HSP90-like ATPase" evidence="1">
    <location>
        <begin position="45"/>
        <end position="128"/>
    </location>
</feature>
<dbReference type="Pfam" id="PF02518">
    <property type="entry name" value="HATPase_c"/>
    <property type="match status" value="1"/>
</dbReference>
<dbReference type="SUPFAM" id="SSF55874">
    <property type="entry name" value="ATPase domain of HSP90 chaperone/DNA topoisomerase II/histidine kinase"/>
    <property type="match status" value="1"/>
</dbReference>
<accession>A0ABY4NXC4</accession>
<organism evidence="2 3">
    <name type="scientific">Amycolatopsis thermalba</name>
    <dbReference type="NCBI Taxonomy" id="944492"/>
    <lineage>
        <taxon>Bacteria</taxon>
        <taxon>Bacillati</taxon>
        <taxon>Actinomycetota</taxon>
        <taxon>Actinomycetes</taxon>
        <taxon>Pseudonocardiales</taxon>
        <taxon>Pseudonocardiaceae</taxon>
        <taxon>Amycolatopsis</taxon>
    </lineage>
</organism>
<gene>
    <name evidence="2" type="ORF">L1857_18835</name>
</gene>
<dbReference type="InterPro" id="IPR036890">
    <property type="entry name" value="HATPase_C_sf"/>
</dbReference>
<dbReference type="EMBL" id="CP091196">
    <property type="protein sequence ID" value="UQS24730.1"/>
    <property type="molecule type" value="Genomic_DNA"/>
</dbReference>
<sequence>MTSAGETLPGGIELIRDDNDLLGGRHAVRRVALQLGFDLVGQTMIVTAASELLRNAVVHGGGGTLSIETVVAPDGRYGVRLTVRDLGPGITDIAAAMADGYSTTGGLGHGLSGTRRMVDEFEIRSAPGRAR</sequence>
<name>A0ABY4NXC4_9PSEU</name>
<evidence type="ECO:0000313" key="2">
    <source>
        <dbReference type="EMBL" id="UQS24730.1"/>
    </source>
</evidence>
<dbReference type="GO" id="GO:0005524">
    <property type="term" value="F:ATP binding"/>
    <property type="evidence" value="ECO:0007669"/>
    <property type="project" value="UniProtKB-KW"/>
</dbReference>
<evidence type="ECO:0000259" key="1">
    <source>
        <dbReference type="Pfam" id="PF02518"/>
    </source>
</evidence>
<keyword evidence="3" id="KW-1185">Reference proteome</keyword>
<dbReference type="Proteomes" id="UP000830158">
    <property type="component" value="Chromosome"/>
</dbReference>
<evidence type="ECO:0000313" key="3">
    <source>
        <dbReference type="Proteomes" id="UP000830158"/>
    </source>
</evidence>
<dbReference type="RefSeq" id="WP_346731875.1">
    <property type="nucleotide sequence ID" value="NZ_CP091196.1"/>
</dbReference>
<protein>
    <submittedName>
        <fullName evidence="2">ATP-binding protein</fullName>
    </submittedName>
</protein>
<keyword evidence="2" id="KW-0547">Nucleotide-binding</keyword>
<reference evidence="2" key="1">
    <citation type="submission" date="2022-01" db="EMBL/GenBank/DDBJ databases">
        <title>PSI-footprinting approach for the identification of protein synthesis inhibitor producers.</title>
        <authorList>
            <person name="Handel F."/>
            <person name="Kulik A."/>
            <person name="Wex K.W."/>
            <person name="Berscheid A."/>
            <person name="Saur J.S."/>
            <person name="Winkler A."/>
            <person name="Wibberg D."/>
            <person name="Kalinowski J."/>
            <person name="Broetz-Oesterhelt H."/>
            <person name="Mast Y."/>
        </authorList>
    </citation>
    <scope>NUCLEOTIDE SEQUENCE</scope>
    <source>
        <strain evidence="2">KNN 49.3e</strain>
    </source>
</reference>
<dbReference type="InterPro" id="IPR003594">
    <property type="entry name" value="HATPase_dom"/>
</dbReference>
<proteinExistence type="predicted"/>